<dbReference type="EMBL" id="CP003518">
    <property type="protein sequence ID" value="AFN82355.1"/>
    <property type="molecule type" value="Genomic_DNA"/>
</dbReference>
<evidence type="ECO:0000313" key="3">
    <source>
        <dbReference type="Proteomes" id="UP000010094"/>
    </source>
</evidence>
<feature type="region of interest" description="Disordered" evidence="1">
    <location>
        <begin position="64"/>
        <end position="158"/>
    </location>
</feature>
<gene>
    <name evidence="2" type="ordered locus">EROM_010100</name>
</gene>
<protein>
    <submittedName>
        <fullName evidence="2">Uncharacterized protein</fullName>
    </submittedName>
</protein>
<name>I7ACP9_ENCRO</name>
<sequence length="158" mass="17786">MQVLRDELEKISDKYGYQELYVEGFTPEQIYYQIEDLCNSIVERSDVAISRLYPKYQKLSLQNDGKVCCGKSSEDSQKETIADQDEEIPPESIEIEKCSSVGRLHKDESLGSSSFDSSENDVFQMPASETFRLLESNAENASGHSSSGSEPFSEDDDQ</sequence>
<feature type="compositionally biased region" description="Low complexity" evidence="1">
    <location>
        <begin position="135"/>
        <end position="151"/>
    </location>
</feature>
<feature type="compositionally biased region" description="Basic and acidic residues" evidence="1">
    <location>
        <begin position="72"/>
        <end position="81"/>
    </location>
</feature>
<keyword evidence="3" id="KW-1185">Reference proteome</keyword>
<evidence type="ECO:0000313" key="2">
    <source>
        <dbReference type="EMBL" id="AFN82355.1"/>
    </source>
</evidence>
<dbReference type="OrthoDB" id="2195362at2759"/>
<dbReference type="VEuPathDB" id="MicrosporidiaDB:EROM_010100"/>
<dbReference type="RefSeq" id="XP_009263852.1">
    <property type="nucleotide sequence ID" value="XM_009265577.1"/>
</dbReference>
<dbReference type="Proteomes" id="UP000010094">
    <property type="component" value="Chromosome I"/>
</dbReference>
<dbReference type="GeneID" id="20520636"/>
<accession>I7ACP9</accession>
<dbReference type="KEGG" id="ero:EROM_010100"/>
<organism evidence="2 3">
    <name type="scientific">Encephalitozoon romaleae (strain SJ-2008)</name>
    <name type="common">Microsporidian parasite</name>
    <dbReference type="NCBI Taxonomy" id="1178016"/>
    <lineage>
        <taxon>Eukaryota</taxon>
        <taxon>Fungi</taxon>
        <taxon>Fungi incertae sedis</taxon>
        <taxon>Microsporidia</taxon>
        <taxon>Unikaryonidae</taxon>
        <taxon>Encephalitozoon</taxon>
    </lineage>
</organism>
<evidence type="ECO:0000256" key="1">
    <source>
        <dbReference type="SAM" id="MobiDB-lite"/>
    </source>
</evidence>
<proteinExistence type="predicted"/>
<dbReference type="AlphaFoldDB" id="I7ACP9"/>
<reference evidence="2 3" key="1">
    <citation type="journal article" date="2012" name="Proc. Natl. Acad. Sci. U.S.A.">
        <title>Gain and loss of multiple functionally related, horizontally transferred genes in the reduced genomes of two microsporidian parasites.</title>
        <authorList>
            <person name="Pombert J.-F."/>
            <person name="Selman M."/>
            <person name="Burki F."/>
            <person name="Bardell F.T."/>
            <person name="Farinelli L."/>
            <person name="Solter L.F."/>
            <person name="Whitman D.W."/>
            <person name="Weiss L.M."/>
            <person name="Corradi N."/>
            <person name="Keeling P.J."/>
        </authorList>
    </citation>
    <scope>NUCLEOTIDE SEQUENCE [LARGE SCALE GENOMIC DNA]</scope>
    <source>
        <strain evidence="2 3">SJ-2008</strain>
    </source>
</reference>
<dbReference type="HOGENOM" id="CLU_1677870_0_0_1"/>